<protein>
    <submittedName>
        <fullName evidence="8">WD repeat domain phosphoinositide-interacting 2</fullName>
    </submittedName>
</protein>
<dbReference type="InterPro" id="IPR048720">
    <property type="entry name" value="PROPPIN"/>
</dbReference>
<dbReference type="InterPro" id="IPR015943">
    <property type="entry name" value="WD40/YVTN_repeat-like_dom_sf"/>
</dbReference>
<gene>
    <name evidence="8" type="ORF">BpHYR1_035188</name>
</gene>
<evidence type="ECO:0000256" key="1">
    <source>
        <dbReference type="ARBA" id="ARBA00004184"/>
    </source>
</evidence>
<keyword evidence="5" id="KW-0446">Lipid-binding</keyword>
<evidence type="ECO:0000313" key="9">
    <source>
        <dbReference type="Proteomes" id="UP000276133"/>
    </source>
</evidence>
<accession>A0A3M7T9D9</accession>
<keyword evidence="9" id="KW-1185">Reference proteome</keyword>
<evidence type="ECO:0000256" key="5">
    <source>
        <dbReference type="ARBA" id="ARBA00023121"/>
    </source>
</evidence>
<dbReference type="GO" id="GO:0034497">
    <property type="term" value="P:protein localization to phagophore assembly site"/>
    <property type="evidence" value="ECO:0007669"/>
    <property type="project" value="UniProtKB-ARBA"/>
</dbReference>
<keyword evidence="4" id="KW-0072">Autophagy</keyword>
<dbReference type="Gene3D" id="2.130.10.10">
    <property type="entry name" value="YVTN repeat-like/Quinoprotein amine dehydrogenase"/>
    <property type="match status" value="2"/>
</dbReference>
<sequence>MNLVNGGSMSNESNDILFVNFNQDCTSLAVGTKTGYRLYTINSLEKLQETFSCEREIEDICIVERLFSSSLIAIVSMANPRKLRVYHFKKGTEICNYCYSNTVLSVRLNRNRLVVCLEERIDIHNISDMRVIHTIRDIPSNPKGLCSLSVDNEKSYLAYPGSSQVGEVQIFDTINLRPITMIPAHDSPLSSVAFDWHGSKLATASEKGTVIRVFSVPQGKRLFEFRRGIKRNATIYSLSFSPDSLFLSASSNLETVHIFRLDVPKEKPQEDNQSWMSYFNKAVQSAVTYLPTQASEVLTQDRAFATVNVPNSALNHRNICALNYIQKNLRLLMASADGYFYMFDVNTHEGGICKLLTQSSIHVPSSNMFNNSLGKEVVSNISNHQNSVDNTMVNDSKNDSLNDDCSYAQAASKNIKKNPDNNEQIVNSELASQVGVSNNLLKLSDTAEFPPMLSTRSN</sequence>
<evidence type="ECO:0000313" key="8">
    <source>
        <dbReference type="EMBL" id="RNA44595.1"/>
    </source>
</evidence>
<dbReference type="EMBL" id="REGN01000082">
    <property type="protein sequence ID" value="RNA44595.1"/>
    <property type="molecule type" value="Genomic_DNA"/>
</dbReference>
<dbReference type="Proteomes" id="UP000276133">
    <property type="component" value="Unassembled WGS sequence"/>
</dbReference>
<name>A0A3M7T9D9_BRAPC</name>
<dbReference type="GO" id="GO:0006950">
    <property type="term" value="P:response to stress"/>
    <property type="evidence" value="ECO:0007669"/>
    <property type="project" value="UniProtKB-ARBA"/>
</dbReference>
<dbReference type="OrthoDB" id="1667587at2759"/>
<evidence type="ECO:0000256" key="6">
    <source>
        <dbReference type="ARBA" id="ARBA00023136"/>
    </source>
</evidence>
<evidence type="ECO:0000256" key="7">
    <source>
        <dbReference type="ARBA" id="ARBA00025740"/>
    </source>
</evidence>
<comment type="similarity">
    <text evidence="7">Belongs to the WD repeat PROPPIN family.</text>
</comment>
<dbReference type="AlphaFoldDB" id="A0A3M7T9D9"/>
<keyword evidence="2" id="KW-0853">WD repeat</keyword>
<evidence type="ECO:0000256" key="3">
    <source>
        <dbReference type="ARBA" id="ARBA00022737"/>
    </source>
</evidence>
<comment type="caution">
    <text evidence="8">The sequence shown here is derived from an EMBL/GenBank/DDBJ whole genome shotgun (WGS) entry which is preliminary data.</text>
</comment>
<keyword evidence="3" id="KW-0677">Repeat</keyword>
<reference evidence="8 9" key="1">
    <citation type="journal article" date="2018" name="Sci. Rep.">
        <title>Genomic signatures of local adaptation to the degree of environmental predictability in rotifers.</title>
        <authorList>
            <person name="Franch-Gras L."/>
            <person name="Hahn C."/>
            <person name="Garcia-Roger E.M."/>
            <person name="Carmona M.J."/>
            <person name="Serra M."/>
            <person name="Gomez A."/>
        </authorList>
    </citation>
    <scope>NUCLEOTIDE SEQUENCE [LARGE SCALE GENOMIC DNA]</scope>
    <source>
        <strain evidence="8">HYR1</strain>
    </source>
</reference>
<dbReference type="InterPro" id="IPR036322">
    <property type="entry name" value="WD40_repeat_dom_sf"/>
</dbReference>
<evidence type="ECO:0000256" key="4">
    <source>
        <dbReference type="ARBA" id="ARBA00023006"/>
    </source>
</evidence>
<organism evidence="8 9">
    <name type="scientific">Brachionus plicatilis</name>
    <name type="common">Marine rotifer</name>
    <name type="synonym">Brachionus muelleri</name>
    <dbReference type="NCBI Taxonomy" id="10195"/>
    <lineage>
        <taxon>Eukaryota</taxon>
        <taxon>Metazoa</taxon>
        <taxon>Spiralia</taxon>
        <taxon>Gnathifera</taxon>
        <taxon>Rotifera</taxon>
        <taxon>Eurotatoria</taxon>
        <taxon>Monogononta</taxon>
        <taxon>Pseudotrocha</taxon>
        <taxon>Ploima</taxon>
        <taxon>Brachionidae</taxon>
        <taxon>Brachionus</taxon>
    </lineage>
</organism>
<dbReference type="FunFam" id="2.130.10.10:FF:000145">
    <property type="entry name" value="WD repeat domain phosphoinositide-interacting protein 2"/>
    <property type="match status" value="1"/>
</dbReference>
<dbReference type="STRING" id="10195.A0A3M7T9D9"/>
<dbReference type="InterPro" id="IPR001680">
    <property type="entry name" value="WD40_rpt"/>
</dbReference>
<dbReference type="Pfam" id="PF21032">
    <property type="entry name" value="PROPPIN"/>
    <property type="match status" value="1"/>
</dbReference>
<proteinExistence type="inferred from homology"/>
<dbReference type="GO" id="GO:0012505">
    <property type="term" value="C:endomembrane system"/>
    <property type="evidence" value="ECO:0007669"/>
    <property type="project" value="UniProtKB-SubCell"/>
</dbReference>
<dbReference type="SUPFAM" id="SSF50978">
    <property type="entry name" value="WD40 repeat-like"/>
    <property type="match status" value="1"/>
</dbReference>
<dbReference type="SMART" id="SM00320">
    <property type="entry name" value="WD40"/>
    <property type="match status" value="3"/>
</dbReference>
<comment type="subcellular location">
    <subcellularLocation>
        <location evidence="1">Endomembrane system</location>
        <topology evidence="1">Peripheral membrane protein</topology>
    </subcellularLocation>
</comment>
<evidence type="ECO:0000256" key="2">
    <source>
        <dbReference type="ARBA" id="ARBA00022574"/>
    </source>
</evidence>
<dbReference type="PANTHER" id="PTHR11227">
    <property type="entry name" value="WD-REPEAT PROTEIN INTERACTING WITH PHOSPHOINOSIDES WIPI -RELATED"/>
    <property type="match status" value="1"/>
</dbReference>
<dbReference type="GO" id="GO:0032266">
    <property type="term" value="F:phosphatidylinositol-3-phosphate binding"/>
    <property type="evidence" value="ECO:0007669"/>
    <property type="project" value="UniProtKB-ARBA"/>
</dbReference>
<keyword evidence="6" id="KW-0472">Membrane</keyword>
<dbReference type="GO" id="GO:0000407">
    <property type="term" value="C:phagophore assembly site"/>
    <property type="evidence" value="ECO:0007669"/>
    <property type="project" value="UniProtKB-ARBA"/>
</dbReference>